<proteinExistence type="predicted"/>
<evidence type="ECO:0000313" key="2">
    <source>
        <dbReference type="Proteomes" id="UP000267464"/>
    </source>
</evidence>
<sequence length="483" mass="49517">MATTGLSWAQTSTDPLVTTPAQIRLGIEKVSLPGDEKMGLVGTTYLIDVGHGLSVGPAAYGAISGKRGGLFTLGGEVSWQRSLGGPLTLELGSYVGGGGGGVAPVGGGLMLRPHLDLLWDFGPFLAGLSASQVRFANGDINSRQLGLVWSAKTDFRYVAGNRIGERSEISGRSGMGFDRVQAVFGVYSPRASAKRNSGLPYEGKIGFVGARLERAISDHAYWGIEAAGAASGGVAGYAEYLGSVGTETTVWSNVLTVGARAAVGMGGGGDVSVGGGLLLKGGVYGTVRLTRELGLSLEGGVTRAPQGSFKALHAAASLNWILDDPTDVTAPLRNTRTEWVGGGERYNALRKDGSSRILQNVTLKANRFVSQNFYLTGQAHSGWGGGAGGYTVGLFGVGVQSHIWGPVHVGAEMLVGAAGGGGVESKGGAIMQPNAYLGVTVSPSMSVRVGAGRIKSLRQGGLEAPVAELSMAFTFGVAGHGYR</sequence>
<reference evidence="1 2" key="2">
    <citation type="submission" date="2018-12" db="EMBL/GenBank/DDBJ databases">
        <title>Rhizobacter gummiphilus sp. nov., a rubber-degrading bacterium isolated from the soil of a botanical garden in Japan.</title>
        <authorList>
            <person name="Shunsuke S.S."/>
        </authorList>
    </citation>
    <scope>NUCLEOTIDE SEQUENCE [LARGE SCALE GENOMIC DNA]</scope>
    <source>
        <strain evidence="1 2">S-16</strain>
    </source>
</reference>
<name>A0A3N7HPP4_9BURK</name>
<dbReference type="EMBL" id="QUSW01000004">
    <property type="protein sequence ID" value="RQP23673.1"/>
    <property type="molecule type" value="Genomic_DNA"/>
</dbReference>
<dbReference type="AlphaFoldDB" id="A0A3N7HPP4"/>
<organism evidence="1 2">
    <name type="scientific">Piscinibacter terrae</name>
    <dbReference type="NCBI Taxonomy" id="2496871"/>
    <lineage>
        <taxon>Bacteria</taxon>
        <taxon>Pseudomonadati</taxon>
        <taxon>Pseudomonadota</taxon>
        <taxon>Betaproteobacteria</taxon>
        <taxon>Burkholderiales</taxon>
        <taxon>Sphaerotilaceae</taxon>
        <taxon>Piscinibacter</taxon>
    </lineage>
</organism>
<accession>A0A3N7HPP4</accession>
<reference evidence="1 2" key="1">
    <citation type="submission" date="2018-08" db="EMBL/GenBank/DDBJ databases">
        <authorList>
            <person name="Khan S.A."/>
            <person name="Jeon C.O."/>
            <person name="Chun B.H."/>
            <person name="Jeong S.E."/>
        </authorList>
    </citation>
    <scope>NUCLEOTIDE SEQUENCE [LARGE SCALE GENOMIC DNA]</scope>
    <source>
        <strain evidence="1 2">S-16</strain>
    </source>
</reference>
<keyword evidence="2" id="KW-1185">Reference proteome</keyword>
<comment type="caution">
    <text evidence="1">The sequence shown here is derived from an EMBL/GenBank/DDBJ whole genome shotgun (WGS) entry which is preliminary data.</text>
</comment>
<dbReference type="Proteomes" id="UP000267464">
    <property type="component" value="Unassembled WGS sequence"/>
</dbReference>
<gene>
    <name evidence="1" type="ORF">DZC73_16210</name>
</gene>
<evidence type="ECO:0000313" key="1">
    <source>
        <dbReference type="EMBL" id="RQP23673.1"/>
    </source>
</evidence>
<protein>
    <submittedName>
        <fullName evidence="1">Uncharacterized protein</fullName>
    </submittedName>
</protein>